<accession>A0ABD2NDK0</accession>
<protein>
    <submittedName>
        <fullName evidence="2">Uncharacterized protein</fullName>
    </submittedName>
</protein>
<dbReference type="EMBL" id="JABFTP020000103">
    <property type="protein sequence ID" value="KAL3276565.1"/>
    <property type="molecule type" value="Genomic_DNA"/>
</dbReference>
<comment type="caution">
    <text evidence="2">The sequence shown here is derived from an EMBL/GenBank/DDBJ whole genome shotgun (WGS) entry which is preliminary data.</text>
</comment>
<evidence type="ECO:0000313" key="2">
    <source>
        <dbReference type="EMBL" id="KAL3276565.1"/>
    </source>
</evidence>
<reference evidence="2 3" key="1">
    <citation type="journal article" date="2021" name="BMC Biol.">
        <title>Horizontally acquired antibacterial genes associated with adaptive radiation of ladybird beetles.</title>
        <authorList>
            <person name="Li H.S."/>
            <person name="Tang X.F."/>
            <person name="Huang Y.H."/>
            <person name="Xu Z.Y."/>
            <person name="Chen M.L."/>
            <person name="Du X.Y."/>
            <person name="Qiu B.Y."/>
            <person name="Chen P.T."/>
            <person name="Zhang W."/>
            <person name="Slipinski A."/>
            <person name="Escalona H.E."/>
            <person name="Waterhouse R.M."/>
            <person name="Zwick A."/>
            <person name="Pang H."/>
        </authorList>
    </citation>
    <scope>NUCLEOTIDE SEQUENCE [LARGE SCALE GENOMIC DNA]</scope>
    <source>
        <strain evidence="2">SYSU2018</strain>
    </source>
</reference>
<name>A0ABD2NDK0_9CUCU</name>
<gene>
    <name evidence="2" type="ORF">HHI36_011939</name>
</gene>
<organism evidence="2 3">
    <name type="scientific">Cryptolaemus montrouzieri</name>
    <dbReference type="NCBI Taxonomy" id="559131"/>
    <lineage>
        <taxon>Eukaryota</taxon>
        <taxon>Metazoa</taxon>
        <taxon>Ecdysozoa</taxon>
        <taxon>Arthropoda</taxon>
        <taxon>Hexapoda</taxon>
        <taxon>Insecta</taxon>
        <taxon>Pterygota</taxon>
        <taxon>Neoptera</taxon>
        <taxon>Endopterygota</taxon>
        <taxon>Coleoptera</taxon>
        <taxon>Polyphaga</taxon>
        <taxon>Cucujiformia</taxon>
        <taxon>Coccinelloidea</taxon>
        <taxon>Coccinellidae</taxon>
        <taxon>Scymninae</taxon>
        <taxon>Scymnini</taxon>
        <taxon>Cryptolaemus</taxon>
    </lineage>
</organism>
<feature type="compositionally biased region" description="Polar residues" evidence="1">
    <location>
        <begin position="39"/>
        <end position="49"/>
    </location>
</feature>
<sequence length="93" mass="10644">MKKLSSKTSRQSPTMRDMNGILLTETEDQLRRRKEHFSKLTQKPNNAEEQMNREIPQPTNEIPITAEPPSKMEISNAIKTLKNNESIGPDNIP</sequence>
<feature type="region of interest" description="Disordered" evidence="1">
    <location>
        <begin position="1"/>
        <end position="22"/>
    </location>
</feature>
<proteinExistence type="predicted"/>
<evidence type="ECO:0000256" key="1">
    <source>
        <dbReference type="SAM" id="MobiDB-lite"/>
    </source>
</evidence>
<feature type="compositionally biased region" description="Polar residues" evidence="1">
    <location>
        <begin position="1"/>
        <end position="14"/>
    </location>
</feature>
<dbReference type="Proteomes" id="UP001516400">
    <property type="component" value="Unassembled WGS sequence"/>
</dbReference>
<feature type="non-terminal residue" evidence="2">
    <location>
        <position position="93"/>
    </location>
</feature>
<evidence type="ECO:0000313" key="3">
    <source>
        <dbReference type="Proteomes" id="UP001516400"/>
    </source>
</evidence>
<dbReference type="AlphaFoldDB" id="A0ABD2NDK0"/>
<feature type="region of interest" description="Disordered" evidence="1">
    <location>
        <begin position="35"/>
        <end position="70"/>
    </location>
</feature>
<keyword evidence="3" id="KW-1185">Reference proteome</keyword>